<organism evidence="2 3">
    <name type="scientific">Chara braunii</name>
    <name type="common">Braun's stonewort</name>
    <dbReference type="NCBI Taxonomy" id="69332"/>
    <lineage>
        <taxon>Eukaryota</taxon>
        <taxon>Viridiplantae</taxon>
        <taxon>Streptophyta</taxon>
        <taxon>Charophyceae</taxon>
        <taxon>Charales</taxon>
        <taxon>Characeae</taxon>
        <taxon>Chara</taxon>
    </lineage>
</organism>
<dbReference type="EMBL" id="BFEA01000344">
    <property type="protein sequence ID" value="GBG80369.1"/>
    <property type="molecule type" value="Genomic_DNA"/>
</dbReference>
<accession>A0A388LDI5</accession>
<protein>
    <recommendedName>
        <fullName evidence="4">Steroid 5-alpha reductase C-terminal domain-containing protein</fullName>
    </recommendedName>
</protein>
<dbReference type="GO" id="GO:0016020">
    <property type="term" value="C:membrane"/>
    <property type="evidence" value="ECO:0007669"/>
    <property type="project" value="TreeGrafter"/>
</dbReference>
<dbReference type="OrthoDB" id="67965at2759"/>
<dbReference type="Proteomes" id="UP000265515">
    <property type="component" value="Unassembled WGS sequence"/>
</dbReference>
<comment type="caution">
    <text evidence="2">The sequence shown here is derived from an EMBL/GenBank/DDBJ whole genome shotgun (WGS) entry which is preliminary data.</text>
</comment>
<keyword evidence="3" id="KW-1185">Reference proteome</keyword>
<gene>
    <name evidence="2" type="ORF">CBR_g30737</name>
</gene>
<evidence type="ECO:0008006" key="4">
    <source>
        <dbReference type="Google" id="ProtNLM"/>
    </source>
</evidence>
<sequence>MRLVTTLSRRLCGCYVDATVRSKGLTLCNSFAGGLKRAQSVVQTGRNWHSYFPRSQPLGCKVPELSRAICTAGSAFVKLSSDAVSAHSLRRLASPSFVAKGFACGVLLKPTTVRALANPFAGLGITTTLREGGQPLVKGVRALSTGALGEAVRNFLPMGAVGSVLLKLALVDLALQLGVGAVSCVFKSEKLYDLVGTGSFLLIGGLALVGGGNFYARQVLVTSLVTLWSARLASALFSRVLHEGKDSRFDNVRDNPAKFMLYWTVQAVWVWVTLLPVMMLNVNPINTPLGWMDALSLVCWAGGFAIESIADQQKKTFRENPANKGRWIDTGLWRYSQHPNYFGEMVMWWSIFSLSAPALQGLQVLGAVLSPLLVMHLLINVSGVPLQEAGNKKKEYHEHFNLQAFSHLSARLRLVNNKIRRFESTPVIAITSFFDINDRFARVDHGDILQPLEWIVFIPATREGQGFYALTNTDTKGSSFGRRTGGDHWRLLKRRGIADFIRMRFRHTYTDAAGALLKQEVGIPMGATSKEVQCVCASRTMRSTGSIAAA</sequence>
<feature type="transmembrane region" description="Helical" evidence="1">
    <location>
        <begin position="259"/>
        <end position="279"/>
    </location>
</feature>
<dbReference type="InterPro" id="IPR010721">
    <property type="entry name" value="UstE-like"/>
</dbReference>
<proteinExistence type="predicted"/>
<dbReference type="PANTHER" id="PTHR32251">
    <property type="entry name" value="3-OXO-5-ALPHA-STEROID 4-DEHYDROGENASE"/>
    <property type="match status" value="1"/>
</dbReference>
<feature type="transmembrane region" description="Helical" evidence="1">
    <location>
        <begin position="191"/>
        <end position="209"/>
    </location>
</feature>
<feature type="transmembrane region" description="Helical" evidence="1">
    <location>
        <begin position="365"/>
        <end position="386"/>
    </location>
</feature>
<dbReference type="AlphaFoldDB" id="A0A388LDI5"/>
<dbReference type="Pfam" id="PF06966">
    <property type="entry name" value="DUF1295"/>
    <property type="match status" value="1"/>
</dbReference>
<keyword evidence="1" id="KW-0472">Membrane</keyword>
<keyword evidence="1" id="KW-1133">Transmembrane helix</keyword>
<dbReference type="Gramene" id="GBG80369">
    <property type="protein sequence ID" value="GBG80369"/>
    <property type="gene ID" value="CBR_g30737"/>
</dbReference>
<evidence type="ECO:0000313" key="2">
    <source>
        <dbReference type="EMBL" id="GBG80369.1"/>
    </source>
</evidence>
<name>A0A388LDI5_CHABU</name>
<dbReference type="PANTHER" id="PTHR32251:SF17">
    <property type="entry name" value="STEROID 5-ALPHA REDUCTASE C-TERMINAL DOMAIN-CONTAINING PROTEIN"/>
    <property type="match status" value="1"/>
</dbReference>
<evidence type="ECO:0000256" key="1">
    <source>
        <dbReference type="SAM" id="Phobius"/>
    </source>
</evidence>
<dbReference type="Gene3D" id="1.20.120.1630">
    <property type="match status" value="1"/>
</dbReference>
<keyword evidence="1" id="KW-0812">Transmembrane</keyword>
<evidence type="ECO:0000313" key="3">
    <source>
        <dbReference type="Proteomes" id="UP000265515"/>
    </source>
</evidence>
<reference evidence="2 3" key="1">
    <citation type="journal article" date="2018" name="Cell">
        <title>The Chara Genome: Secondary Complexity and Implications for Plant Terrestrialization.</title>
        <authorList>
            <person name="Nishiyama T."/>
            <person name="Sakayama H."/>
            <person name="Vries J.D."/>
            <person name="Buschmann H."/>
            <person name="Saint-Marcoux D."/>
            <person name="Ullrich K.K."/>
            <person name="Haas F.B."/>
            <person name="Vanderstraeten L."/>
            <person name="Becker D."/>
            <person name="Lang D."/>
            <person name="Vosolsobe S."/>
            <person name="Rombauts S."/>
            <person name="Wilhelmsson P.K.I."/>
            <person name="Janitza P."/>
            <person name="Kern R."/>
            <person name="Heyl A."/>
            <person name="Rumpler F."/>
            <person name="Villalobos L.I.A.C."/>
            <person name="Clay J.M."/>
            <person name="Skokan R."/>
            <person name="Toyoda A."/>
            <person name="Suzuki Y."/>
            <person name="Kagoshima H."/>
            <person name="Schijlen E."/>
            <person name="Tajeshwar N."/>
            <person name="Catarino B."/>
            <person name="Hetherington A.J."/>
            <person name="Saltykova A."/>
            <person name="Bonnot C."/>
            <person name="Breuninger H."/>
            <person name="Symeonidi A."/>
            <person name="Radhakrishnan G.V."/>
            <person name="Van Nieuwerburgh F."/>
            <person name="Deforce D."/>
            <person name="Chang C."/>
            <person name="Karol K.G."/>
            <person name="Hedrich R."/>
            <person name="Ulvskov P."/>
            <person name="Glockner G."/>
            <person name="Delwiche C.F."/>
            <person name="Petrasek J."/>
            <person name="Van de Peer Y."/>
            <person name="Friml J."/>
            <person name="Beilby M."/>
            <person name="Dolan L."/>
            <person name="Kohara Y."/>
            <person name="Sugano S."/>
            <person name="Fujiyama A."/>
            <person name="Delaux P.-M."/>
            <person name="Quint M."/>
            <person name="TheiBen G."/>
            <person name="Hagemann M."/>
            <person name="Harholt J."/>
            <person name="Dunand C."/>
            <person name="Zachgo S."/>
            <person name="Langdale J."/>
            <person name="Maumus F."/>
            <person name="Straeten D.V.D."/>
            <person name="Gould S.B."/>
            <person name="Rensing S.A."/>
        </authorList>
    </citation>
    <scope>NUCLEOTIDE SEQUENCE [LARGE SCALE GENOMIC DNA]</scope>
    <source>
        <strain evidence="2 3">S276</strain>
    </source>
</reference>